<evidence type="ECO:0000313" key="8">
    <source>
        <dbReference type="Proteomes" id="UP001501758"/>
    </source>
</evidence>
<reference evidence="7 8" key="1">
    <citation type="journal article" date="2019" name="Int. J. Syst. Evol. Microbiol.">
        <title>The Global Catalogue of Microorganisms (GCM) 10K type strain sequencing project: providing services to taxonomists for standard genome sequencing and annotation.</title>
        <authorList>
            <consortium name="The Broad Institute Genomics Platform"/>
            <consortium name="The Broad Institute Genome Sequencing Center for Infectious Disease"/>
            <person name="Wu L."/>
            <person name="Ma J."/>
        </authorList>
    </citation>
    <scope>NUCLEOTIDE SEQUENCE [LARGE SCALE GENOMIC DNA]</scope>
    <source>
        <strain evidence="7 8">JCM 15974</strain>
    </source>
</reference>
<evidence type="ECO:0000256" key="3">
    <source>
        <dbReference type="ARBA" id="ARBA00022692"/>
    </source>
</evidence>
<dbReference type="RefSeq" id="WP_343909556.1">
    <property type="nucleotide sequence ID" value="NZ_BAAAGE010000001.1"/>
</dbReference>
<keyword evidence="4 6" id="KW-1133">Transmembrane helix</keyword>
<evidence type="ECO:0000256" key="4">
    <source>
        <dbReference type="ARBA" id="ARBA00022989"/>
    </source>
</evidence>
<evidence type="ECO:0000256" key="1">
    <source>
        <dbReference type="ARBA" id="ARBA00004651"/>
    </source>
</evidence>
<comment type="caution">
    <text evidence="7">The sequence shown here is derived from an EMBL/GenBank/DDBJ whole genome shotgun (WGS) entry which is preliminary data.</text>
</comment>
<keyword evidence="8" id="KW-1185">Reference proteome</keyword>
<feature type="transmembrane region" description="Helical" evidence="6">
    <location>
        <begin position="41"/>
        <end position="65"/>
    </location>
</feature>
<dbReference type="Proteomes" id="UP001501758">
    <property type="component" value="Unassembled WGS sequence"/>
</dbReference>
<evidence type="ECO:0000313" key="7">
    <source>
        <dbReference type="EMBL" id="GAA0711805.1"/>
    </source>
</evidence>
<accession>A0ABN1IFM7</accession>
<keyword evidence="2" id="KW-1003">Cell membrane</keyword>
<dbReference type="InterPro" id="IPR001123">
    <property type="entry name" value="LeuE-type"/>
</dbReference>
<sequence>MFGIINFEAFILAGILLNLTPGADTMYILGRSISQGKKSGILSALGITTGALIHCLAAALGLSVLLAKSALAFQLIKYAGAIYLVYLGVQLLRSRTEQNFEVNGNIENHISYSKIYVSGILTNILNPKVALFFLAFLPQFISPEAVENHIPFMILGLTFVTTGTIWCLFLAFFAAKLSDRIRKNYKIKTWLDKFTGTTFILLGIKLAFSKQ</sequence>
<proteinExistence type="predicted"/>
<dbReference type="PANTHER" id="PTHR30086:SF20">
    <property type="entry name" value="ARGININE EXPORTER PROTEIN ARGO-RELATED"/>
    <property type="match status" value="1"/>
</dbReference>
<evidence type="ECO:0000256" key="5">
    <source>
        <dbReference type="ARBA" id="ARBA00023136"/>
    </source>
</evidence>
<dbReference type="PANTHER" id="PTHR30086">
    <property type="entry name" value="ARGININE EXPORTER PROTEIN ARGO"/>
    <property type="match status" value="1"/>
</dbReference>
<comment type="subcellular location">
    <subcellularLocation>
        <location evidence="1">Cell membrane</location>
        <topology evidence="1">Multi-pass membrane protein</topology>
    </subcellularLocation>
</comment>
<organism evidence="7 8">
    <name type="scientific">Aquimarina litoralis</name>
    <dbReference type="NCBI Taxonomy" id="584605"/>
    <lineage>
        <taxon>Bacteria</taxon>
        <taxon>Pseudomonadati</taxon>
        <taxon>Bacteroidota</taxon>
        <taxon>Flavobacteriia</taxon>
        <taxon>Flavobacteriales</taxon>
        <taxon>Flavobacteriaceae</taxon>
        <taxon>Aquimarina</taxon>
    </lineage>
</organism>
<dbReference type="Pfam" id="PF01810">
    <property type="entry name" value="LysE"/>
    <property type="match status" value="1"/>
</dbReference>
<gene>
    <name evidence="7" type="ORF">GCM10009430_01620</name>
</gene>
<evidence type="ECO:0000256" key="6">
    <source>
        <dbReference type="SAM" id="Phobius"/>
    </source>
</evidence>
<feature type="transmembrane region" description="Helical" evidence="6">
    <location>
        <begin position="149"/>
        <end position="178"/>
    </location>
</feature>
<protein>
    <submittedName>
        <fullName evidence="7">LysE family translocator</fullName>
    </submittedName>
</protein>
<feature type="transmembrane region" description="Helical" evidence="6">
    <location>
        <begin position="115"/>
        <end position="137"/>
    </location>
</feature>
<dbReference type="PIRSF" id="PIRSF006324">
    <property type="entry name" value="LeuE"/>
    <property type="match status" value="1"/>
</dbReference>
<keyword evidence="3 6" id="KW-0812">Transmembrane</keyword>
<feature type="transmembrane region" description="Helical" evidence="6">
    <location>
        <begin position="6"/>
        <end position="29"/>
    </location>
</feature>
<evidence type="ECO:0000256" key="2">
    <source>
        <dbReference type="ARBA" id="ARBA00022475"/>
    </source>
</evidence>
<name>A0ABN1IFM7_9FLAO</name>
<keyword evidence="5 6" id="KW-0472">Membrane</keyword>
<dbReference type="EMBL" id="BAAAGE010000001">
    <property type="protein sequence ID" value="GAA0711805.1"/>
    <property type="molecule type" value="Genomic_DNA"/>
</dbReference>